<keyword evidence="1" id="KW-0175">Coiled coil</keyword>
<proteinExistence type="predicted"/>
<evidence type="ECO:0000313" key="3">
    <source>
        <dbReference type="Proteomes" id="UP000044841"/>
    </source>
</evidence>
<accession>A0A0K6GI10</accession>
<sequence length="1061" mass="121531">MLDSNLSQNPGTLVIRQWEEAGAWLASALGKYLDLCISLGRDSQKDGTPPKALNIRIITALESLHTQLEQQLDQSRSVLAQTRNQLQSPISHFPSEILSEIFSHVIFDPIDLFEPVPMDDSLKNIYQSLHNLLGVCSSWKNVVLARGSFWSIVPIIEPKRSDFVVRRPGKPFSTCLSLERSGNADLHLAAIPFEGNLDLVFIKHASRFRSINILSESIFMIGELLDHFLKSGSQLQVSELSLSSNSKVFYHRVPPERIPLSLHPAFIETNFESILNSLSVLRLSDITFDWSKVQFSPRLVEIELQKLTLGSDEKFVELLSSLSSATELRTLKLISVVTRPSLTISQNTTIQANISFPKLQTVVARNLFFNTLDILLSSIKSRSHQLTLHLTRRTFKYTYSNGSEPEEVPAERVADLFRQVTVNTLLLEAFEEGDWLSGLDIWEMLNVMPDIETLRMYNWDYPADFCELFERPNILNDCGFPRFKHMYLTQARIRDEEAFKNMVASYSQWLERMELAGAVLKDSEGMDPRYFLQGDEPIVAWFKENVPNFKLTSNYDIPLEFCGPVWQLWAWFAVMFNLNSQICYFPGEILSEIFAYVVFDPIDLSKPICMEESLTNIYQSVHSLLGVCSTWRNLILSRSLFWSIVPIIEPKRSDFVVRRPGKPLSTGLSLERSGIIDLHLAAIATERDPNVDFGKYTSQFSSINILSKSLYMIAELLDHFLKSSSRLQLSELSLSSNSKFFYHRVPPERIPLSLLPAFMETNFESILSSLSVLRLLFVTFDWNKVQFSNRLVELELRHIHLGSDRIFIRFLASLSSATELRTLNLISVVTRPSLVISQNTTIQPNISFPKLQTMVVRNLFSNTLDTLLSSIESRTHRLTLHLTRRTFEYTPSDDSEIEEVPAQRVVDLFPQVSVDVLLLEGLEEGPWLSGADMREMLKSMPDIETLRIHDWDYPTECCKMIQRPDLLDDSKFPRIKNMHLTQASIWDEEAFKKMVASYSESLERLELAGRVVKGSEKPVVCEDLKGEEPIIAWFRENVPNFELKKNYVTPVDFCDPVWQLW</sequence>
<dbReference type="EMBL" id="CYGV01001933">
    <property type="protein sequence ID" value="CUA77984.1"/>
    <property type="molecule type" value="Genomic_DNA"/>
</dbReference>
<gene>
    <name evidence="2" type="ORF">RSOLAG22IIIB_06907</name>
</gene>
<evidence type="ECO:0000313" key="2">
    <source>
        <dbReference type="EMBL" id="CUA77984.1"/>
    </source>
</evidence>
<name>A0A0K6GI10_9AGAM</name>
<organism evidence="2 3">
    <name type="scientific">Rhizoctonia solani</name>
    <dbReference type="NCBI Taxonomy" id="456999"/>
    <lineage>
        <taxon>Eukaryota</taxon>
        <taxon>Fungi</taxon>
        <taxon>Dikarya</taxon>
        <taxon>Basidiomycota</taxon>
        <taxon>Agaricomycotina</taxon>
        <taxon>Agaricomycetes</taxon>
        <taxon>Cantharellales</taxon>
        <taxon>Ceratobasidiaceae</taxon>
        <taxon>Rhizoctonia</taxon>
    </lineage>
</organism>
<dbReference type="AlphaFoldDB" id="A0A0K6GI10"/>
<evidence type="ECO:0000256" key="1">
    <source>
        <dbReference type="SAM" id="Coils"/>
    </source>
</evidence>
<reference evidence="2 3" key="1">
    <citation type="submission" date="2015-07" db="EMBL/GenBank/DDBJ databases">
        <authorList>
            <person name="Noorani M."/>
        </authorList>
    </citation>
    <scope>NUCLEOTIDE SEQUENCE [LARGE SCALE GENOMIC DNA]</scope>
    <source>
        <strain evidence="2">BBA 69670</strain>
    </source>
</reference>
<protein>
    <submittedName>
        <fullName evidence="2">Protein furry homolog-like</fullName>
    </submittedName>
</protein>
<dbReference type="Proteomes" id="UP000044841">
    <property type="component" value="Unassembled WGS sequence"/>
</dbReference>
<feature type="coiled-coil region" evidence="1">
    <location>
        <begin position="58"/>
        <end position="85"/>
    </location>
</feature>
<keyword evidence="3" id="KW-1185">Reference proteome</keyword>